<dbReference type="InterPro" id="IPR032623">
    <property type="entry name" value="FecR_N"/>
</dbReference>
<evidence type="ECO:0000259" key="3">
    <source>
        <dbReference type="Pfam" id="PF16220"/>
    </source>
</evidence>
<feature type="domain" description="FecR N-terminal" evidence="3">
    <location>
        <begin position="14"/>
        <end position="56"/>
    </location>
</feature>
<keyword evidence="6" id="KW-1185">Reference proteome</keyword>
<dbReference type="HOGENOM" id="CLU_050192_0_1_6"/>
<feature type="domain" description="Protein FecR C-terminal" evidence="4">
    <location>
        <begin position="256"/>
        <end position="316"/>
    </location>
</feature>
<evidence type="ECO:0000313" key="6">
    <source>
        <dbReference type="Proteomes" id="UP000005090"/>
    </source>
</evidence>
<dbReference type="InterPro" id="IPR006860">
    <property type="entry name" value="FecR"/>
</dbReference>
<feature type="transmembrane region" description="Helical" evidence="1">
    <location>
        <begin position="91"/>
        <end position="110"/>
    </location>
</feature>
<evidence type="ECO:0000313" key="5">
    <source>
        <dbReference type="EMBL" id="EIC29423.1"/>
    </source>
</evidence>
<dbReference type="AlphaFoldDB" id="H8GM62"/>
<evidence type="ECO:0000259" key="2">
    <source>
        <dbReference type="Pfam" id="PF04773"/>
    </source>
</evidence>
<proteinExistence type="predicted"/>
<dbReference type="RefSeq" id="WP_005371257.1">
    <property type="nucleotide sequence ID" value="NZ_CM001475.1"/>
</dbReference>
<dbReference type="Pfam" id="PF04773">
    <property type="entry name" value="FecR"/>
    <property type="match status" value="1"/>
</dbReference>
<dbReference type="PIRSF" id="PIRSF018266">
    <property type="entry name" value="FecR"/>
    <property type="match status" value="1"/>
</dbReference>
<keyword evidence="1" id="KW-1133">Transmembrane helix</keyword>
<dbReference type="Pfam" id="PF16344">
    <property type="entry name" value="FecR_C"/>
    <property type="match status" value="1"/>
</dbReference>
<organism evidence="5 6">
    <name type="scientific">Methylomicrobium album BG8</name>
    <dbReference type="NCBI Taxonomy" id="686340"/>
    <lineage>
        <taxon>Bacteria</taxon>
        <taxon>Pseudomonadati</taxon>
        <taxon>Pseudomonadota</taxon>
        <taxon>Gammaproteobacteria</taxon>
        <taxon>Methylococcales</taxon>
        <taxon>Methylococcaceae</taxon>
        <taxon>Methylomicrobium</taxon>
    </lineage>
</organism>
<name>H8GM62_METAL</name>
<keyword evidence="1" id="KW-0812">Transmembrane</keyword>
<dbReference type="Gene3D" id="3.55.50.30">
    <property type="match status" value="1"/>
</dbReference>
<dbReference type="Proteomes" id="UP000005090">
    <property type="component" value="Chromosome"/>
</dbReference>
<dbReference type="Pfam" id="PF16220">
    <property type="entry name" value="DUF4880"/>
    <property type="match status" value="1"/>
</dbReference>
<sequence length="327" mass="35194">MSKAPVSEITALSDQAIDWVIRLNSGKAAAEDFAEAKAWQSRSPSHRKAFAEAEQLWLEMGNAMLASAPPAAGLRKIPAGTRRGRSHGRQWAGLAAGLLLAASAIQFLGFGERWFSDYSTGVGEQKHVILADGSQVALNTDTAFSVAFDAAGRHIALHRGQAVFTVAKDPARPFEVATGTAVVKALGTVFEVWEDSRGTRVTVEEHAVGVKGLDDKDYPESSRVNAGQQARYSPEHGFEAPVAIDPKQMSAWRRGKLIFKNQPLAAVVAELDRYYPGRMVIVNGGLETLRVTGVFPVGDPAAALDMIADILPVNITRITPWLTLLRG</sequence>
<reference evidence="5 6" key="1">
    <citation type="journal article" date="2013" name="Genome Announc.">
        <title>Genome Sequence of the Obligate Gammaproteobacterial Methanotroph Methylomicrobium album Strain BG8.</title>
        <authorList>
            <person name="Kits K.D."/>
            <person name="Kalyuzhnaya M.G."/>
            <person name="Klotz M.G."/>
            <person name="Jetten M.S."/>
            <person name="Op den Camp H.J."/>
            <person name="Vuilleumier S."/>
            <person name="Bringel F."/>
            <person name="Dispirito A.A."/>
            <person name="Murrell J.C."/>
            <person name="Bruce D."/>
            <person name="Cheng J.F."/>
            <person name="Copeland A."/>
            <person name="Goodwin L."/>
            <person name="Hauser L."/>
            <person name="Lajus A."/>
            <person name="Land M.L."/>
            <person name="Lapidus A."/>
            <person name="Lucas S."/>
            <person name="Medigue C."/>
            <person name="Pitluck S."/>
            <person name="Woyke T."/>
            <person name="Zeytun A."/>
            <person name="Stein L.Y."/>
        </authorList>
    </citation>
    <scope>NUCLEOTIDE SEQUENCE [LARGE SCALE GENOMIC DNA]</scope>
    <source>
        <strain evidence="5 6">BG8</strain>
    </source>
</reference>
<dbReference type="InterPro" id="IPR032508">
    <property type="entry name" value="FecR_C"/>
</dbReference>
<dbReference type="PANTHER" id="PTHR30273">
    <property type="entry name" value="PERIPLASMIC SIGNAL SENSOR AND SIGMA FACTOR ACTIVATOR FECR-RELATED"/>
    <property type="match status" value="1"/>
</dbReference>
<evidence type="ECO:0000256" key="1">
    <source>
        <dbReference type="SAM" id="Phobius"/>
    </source>
</evidence>
<dbReference type="EMBL" id="CM001475">
    <property type="protein sequence ID" value="EIC29423.1"/>
    <property type="molecule type" value="Genomic_DNA"/>
</dbReference>
<dbReference type="STRING" id="686340.Metal_1644"/>
<dbReference type="PANTHER" id="PTHR30273:SF2">
    <property type="entry name" value="PROTEIN FECR"/>
    <property type="match status" value="1"/>
</dbReference>
<dbReference type="InterPro" id="IPR012373">
    <property type="entry name" value="Ferrdict_sens_TM"/>
</dbReference>
<dbReference type="eggNOG" id="COG3712">
    <property type="taxonomic scope" value="Bacteria"/>
</dbReference>
<dbReference type="GO" id="GO:0016989">
    <property type="term" value="F:sigma factor antagonist activity"/>
    <property type="evidence" value="ECO:0007669"/>
    <property type="project" value="TreeGrafter"/>
</dbReference>
<gene>
    <name evidence="5" type="ORF">Metal_1644</name>
</gene>
<evidence type="ECO:0000259" key="4">
    <source>
        <dbReference type="Pfam" id="PF16344"/>
    </source>
</evidence>
<dbReference type="Gene3D" id="2.60.120.1440">
    <property type="match status" value="1"/>
</dbReference>
<feature type="domain" description="FecR protein" evidence="2">
    <location>
        <begin position="117"/>
        <end position="208"/>
    </location>
</feature>
<protein>
    <submittedName>
        <fullName evidence="5">Fe2+-dicitrate sensor, membrane component</fullName>
    </submittedName>
</protein>
<accession>H8GM62</accession>
<keyword evidence="1" id="KW-0472">Membrane</keyword>